<protein>
    <submittedName>
        <fullName evidence="5">Phosphatidylinositol 3,5-bisphosphate-binding protein</fullName>
    </submittedName>
</protein>
<dbReference type="InterPro" id="IPR048720">
    <property type="entry name" value="PROPPIN"/>
</dbReference>
<accession>A0A9P6WGZ5</accession>
<evidence type="ECO:0000256" key="3">
    <source>
        <dbReference type="ARBA" id="ARBA00025740"/>
    </source>
</evidence>
<dbReference type="PANTHER" id="PTHR11227">
    <property type="entry name" value="WD-REPEAT PROTEIN INTERACTING WITH PHOSPHOINOSIDES WIPI -RELATED"/>
    <property type="match status" value="1"/>
</dbReference>
<comment type="caution">
    <text evidence="5">The sequence shown here is derived from an EMBL/GenBank/DDBJ whole genome shotgun (WGS) entry which is preliminary data.</text>
</comment>
<keyword evidence="4" id="KW-0472">Membrane</keyword>
<proteinExistence type="inferred from homology"/>
<dbReference type="GO" id="GO:0005737">
    <property type="term" value="C:cytoplasm"/>
    <property type="evidence" value="ECO:0007669"/>
    <property type="project" value="UniProtKB-ARBA"/>
</dbReference>
<dbReference type="Gene3D" id="2.130.10.10">
    <property type="entry name" value="YVTN repeat-like/Quinoprotein amine dehydrogenase"/>
    <property type="match status" value="1"/>
</dbReference>
<keyword evidence="2" id="KW-0677">Repeat</keyword>
<dbReference type="SUPFAM" id="SSF50978">
    <property type="entry name" value="WD40 repeat-like"/>
    <property type="match status" value="1"/>
</dbReference>
<gene>
    <name evidence="5" type="primary">HSV2</name>
    <name evidence="5" type="ORF">C6P45_004409</name>
</gene>
<reference evidence="5 6" key="1">
    <citation type="submission" date="2020-11" db="EMBL/GenBank/DDBJ databases">
        <title>Kefir isolates.</title>
        <authorList>
            <person name="Marcisauskas S."/>
            <person name="Kim Y."/>
            <person name="Blasche S."/>
        </authorList>
    </citation>
    <scope>NUCLEOTIDE SEQUENCE [LARGE SCALE GENOMIC DNA]</scope>
    <source>
        <strain evidence="5 6">OG2</strain>
    </source>
</reference>
<organism evidence="5 6">
    <name type="scientific">Maudiozyma exigua</name>
    <name type="common">Yeast</name>
    <name type="synonym">Kazachstania exigua</name>
    <dbReference type="NCBI Taxonomy" id="34358"/>
    <lineage>
        <taxon>Eukaryota</taxon>
        <taxon>Fungi</taxon>
        <taxon>Dikarya</taxon>
        <taxon>Ascomycota</taxon>
        <taxon>Saccharomycotina</taxon>
        <taxon>Saccharomycetes</taxon>
        <taxon>Saccharomycetales</taxon>
        <taxon>Saccharomycetaceae</taxon>
        <taxon>Maudiozyma</taxon>
    </lineage>
</organism>
<keyword evidence="4" id="KW-0812">Transmembrane</keyword>
<evidence type="ECO:0000313" key="6">
    <source>
        <dbReference type="Proteomes" id="UP000750334"/>
    </source>
</evidence>
<evidence type="ECO:0000256" key="1">
    <source>
        <dbReference type="ARBA" id="ARBA00022574"/>
    </source>
</evidence>
<dbReference type="AlphaFoldDB" id="A0A9P6WGZ5"/>
<evidence type="ECO:0000313" key="5">
    <source>
        <dbReference type="EMBL" id="KAG0671941.1"/>
    </source>
</evidence>
<comment type="similarity">
    <text evidence="3">Belongs to the WD repeat PROPPIN family.</text>
</comment>
<evidence type="ECO:0000256" key="2">
    <source>
        <dbReference type="ARBA" id="ARBA00022737"/>
    </source>
</evidence>
<dbReference type="InterPro" id="IPR036322">
    <property type="entry name" value="WD40_repeat_dom_sf"/>
</dbReference>
<dbReference type="SMART" id="SM00320">
    <property type="entry name" value="WD40"/>
    <property type="match status" value="3"/>
</dbReference>
<keyword evidence="1" id="KW-0853">WD repeat</keyword>
<dbReference type="EMBL" id="PUHR01000006">
    <property type="protein sequence ID" value="KAG0671941.1"/>
    <property type="molecule type" value="Genomic_DNA"/>
</dbReference>
<dbReference type="Pfam" id="PF21032">
    <property type="entry name" value="PROPPIN"/>
    <property type="match status" value="1"/>
</dbReference>
<keyword evidence="6" id="KW-1185">Reference proteome</keyword>
<keyword evidence="4" id="KW-1133">Transmembrane helix</keyword>
<dbReference type="OrthoDB" id="1667587at2759"/>
<dbReference type="Proteomes" id="UP000750334">
    <property type="component" value="Unassembled WGS sequence"/>
</dbReference>
<sequence length="489" mass="56156">MKSKDIRKYNTYKYFCKKILYIYTYLVTALLVVMTKDKFNDIAFNQDDSCFSVATDEGFKIFNTFPLQNKLIQQFDEYQDKARGIGKTRMLNRSNYIALVGGGNDPRYPLNRLIIWDDLVGKESIKLNFMSNVKDVYLSRCLIIVKLESKISIYSFGKIPIKLMDDIDIPVGSSINYVNYTGQSGSGSNSNGLICFESNKYRGQIHVMNLNKLNTTNGKQDHILPTMIIKAHKSDIQLIKLNHQGTMVATCSKKGTLIRIMNVQNGTLINEFRRGIEKAEIYDMEFSPRGSKLAVISNKQTLHIFEIFNERKNSDINKRINANNDIQTENVYNKNLQNLNSLIPKRWGIQYLDSVWSMCSIHLKNPINNSHNNKATSGSTAMNNGYDTQFAKDRCKIGWCRSTPIRTQDSDDSDSNEDSLVLVWKNSGIWEKYVILEKNISLNSTNKDNDVKYFSVGESLGQPSVNNIRNEVPTHKKRWEIVREAWREL</sequence>
<feature type="transmembrane region" description="Helical" evidence="4">
    <location>
        <begin position="20"/>
        <end position="36"/>
    </location>
</feature>
<dbReference type="InterPro" id="IPR001680">
    <property type="entry name" value="WD40_rpt"/>
</dbReference>
<name>A0A9P6WGZ5_MAUEX</name>
<dbReference type="InterPro" id="IPR015943">
    <property type="entry name" value="WD40/YVTN_repeat-like_dom_sf"/>
</dbReference>
<evidence type="ECO:0000256" key="4">
    <source>
        <dbReference type="SAM" id="Phobius"/>
    </source>
</evidence>